<reference evidence="2" key="2">
    <citation type="submission" date="2021-08" db="EMBL/GenBank/DDBJ databases">
        <authorList>
            <person name="Tani A."/>
            <person name="Ola A."/>
            <person name="Ogura Y."/>
            <person name="Katsura K."/>
            <person name="Hayashi T."/>
        </authorList>
    </citation>
    <scope>NUCLEOTIDE SEQUENCE</scope>
    <source>
        <strain evidence="2">DSM 17168</strain>
    </source>
</reference>
<gene>
    <name evidence="2" type="ORF">GMJLKIPL_0087</name>
</gene>
<name>A0ABQ4S4X5_9HYPH</name>
<evidence type="ECO:0000313" key="3">
    <source>
        <dbReference type="Proteomes" id="UP001055153"/>
    </source>
</evidence>
<organism evidence="2 3">
    <name type="scientific">Methylobacterium isbiliense</name>
    <dbReference type="NCBI Taxonomy" id="315478"/>
    <lineage>
        <taxon>Bacteria</taxon>
        <taxon>Pseudomonadati</taxon>
        <taxon>Pseudomonadota</taxon>
        <taxon>Alphaproteobacteria</taxon>
        <taxon>Hyphomicrobiales</taxon>
        <taxon>Methylobacteriaceae</taxon>
        <taxon>Methylobacterium</taxon>
    </lineage>
</organism>
<evidence type="ECO:0000313" key="2">
    <source>
        <dbReference type="EMBL" id="GJD98180.1"/>
    </source>
</evidence>
<protein>
    <submittedName>
        <fullName evidence="2">Uncharacterized protein</fullName>
    </submittedName>
</protein>
<dbReference type="EMBL" id="BPQQ01000002">
    <property type="protein sequence ID" value="GJD98180.1"/>
    <property type="molecule type" value="Genomic_DNA"/>
</dbReference>
<accession>A0ABQ4S4X5</accession>
<dbReference type="RefSeq" id="WP_238233139.1">
    <property type="nucleotide sequence ID" value="NZ_BPQQ01000002.1"/>
</dbReference>
<reference evidence="2" key="1">
    <citation type="journal article" date="2021" name="Front. Microbiol.">
        <title>Comprehensive Comparative Genomics and Phenotyping of Methylobacterium Species.</title>
        <authorList>
            <person name="Alessa O."/>
            <person name="Ogura Y."/>
            <person name="Fujitani Y."/>
            <person name="Takami H."/>
            <person name="Hayashi T."/>
            <person name="Sahin N."/>
            <person name="Tani A."/>
        </authorList>
    </citation>
    <scope>NUCLEOTIDE SEQUENCE</scope>
    <source>
        <strain evidence="2">DSM 17168</strain>
    </source>
</reference>
<sequence length="152" mass="15886">MLNDTNGLGAGPAGRDQGRGDGFAERVLAQAHGYVETRKADAVRAVSDLAGAIRDTGAGFGPAPHLRGLFDSAAEGVDEFADGLARRSLGEIRDEVDAAVRRHPALAFAAAALAGYALFRLVRAPGLRPIPRSRALVPAAATPDVRKPERRP</sequence>
<evidence type="ECO:0000256" key="1">
    <source>
        <dbReference type="SAM" id="MobiDB-lite"/>
    </source>
</evidence>
<dbReference type="Proteomes" id="UP001055153">
    <property type="component" value="Unassembled WGS sequence"/>
</dbReference>
<feature type="region of interest" description="Disordered" evidence="1">
    <location>
        <begin position="1"/>
        <end position="20"/>
    </location>
</feature>
<proteinExistence type="predicted"/>
<comment type="caution">
    <text evidence="2">The sequence shown here is derived from an EMBL/GenBank/DDBJ whole genome shotgun (WGS) entry which is preliminary data.</text>
</comment>
<keyword evidence="3" id="KW-1185">Reference proteome</keyword>